<evidence type="ECO:0000256" key="2">
    <source>
        <dbReference type="ARBA" id="ARBA00022723"/>
    </source>
</evidence>
<dbReference type="InterPro" id="IPR020935">
    <property type="entry name" value="PdiEstase_YfcE_CS"/>
</dbReference>
<dbReference type="Gene3D" id="3.60.21.10">
    <property type="match status" value="1"/>
</dbReference>
<dbReference type="SUPFAM" id="SSF56300">
    <property type="entry name" value="Metallo-dependent phosphatases"/>
    <property type="match status" value="1"/>
</dbReference>
<evidence type="ECO:0000256" key="1">
    <source>
        <dbReference type="ARBA" id="ARBA00008950"/>
    </source>
</evidence>
<dbReference type="InterPro" id="IPR000979">
    <property type="entry name" value="Phosphodiesterase_MJ0936/Vps29"/>
</dbReference>
<dbReference type="PROSITE" id="PS01269">
    <property type="entry name" value="UPF0025"/>
    <property type="match status" value="1"/>
</dbReference>
<dbReference type="CDD" id="cd00841">
    <property type="entry name" value="MPP_YfcE"/>
    <property type="match status" value="1"/>
</dbReference>
<protein>
    <recommendedName>
        <fullName evidence="4">Phosphoesterase</fullName>
        <ecNumber evidence="4">3.1.4.-</ecNumber>
    </recommendedName>
</protein>
<dbReference type="GO" id="GO:0046872">
    <property type="term" value="F:metal ion binding"/>
    <property type="evidence" value="ECO:0007669"/>
    <property type="project" value="UniProtKB-KW"/>
</dbReference>
<feature type="domain" description="Calcineurin-like phosphoesterase" evidence="5">
    <location>
        <begin position="1"/>
        <end position="147"/>
    </location>
</feature>
<dbReference type="Pfam" id="PF12850">
    <property type="entry name" value="Metallophos_2"/>
    <property type="match status" value="1"/>
</dbReference>
<keyword evidence="3" id="KW-0378">Hydrolase</keyword>
<evidence type="ECO:0000313" key="6">
    <source>
        <dbReference type="EMBL" id="SDJ98523.1"/>
    </source>
</evidence>
<sequence length="156" mass="17296">MRIAVLGDSHGNTECIDVFMKNIGDVDYIIHTGDNFADIEYIAENYAVNIIGVKGNCDFQSKGKNELLEVIGGKKFFVTHGHQYAVKYGLNNIFYRGKELEADVVVFGHSHIPHYSLEEDMILLNPGSISLPRGGSSKGFAILDVNKDITVEFVEI</sequence>
<dbReference type="InterPro" id="IPR024654">
    <property type="entry name" value="Calcineurin-like_PHP_lpxH"/>
</dbReference>
<dbReference type="NCBIfam" id="TIGR00040">
    <property type="entry name" value="yfcE"/>
    <property type="match status" value="1"/>
</dbReference>
<comment type="cofactor">
    <cofactor evidence="4">
        <name>a divalent metal cation</name>
        <dbReference type="ChEBI" id="CHEBI:60240"/>
    </cofactor>
</comment>
<dbReference type="InterPro" id="IPR029052">
    <property type="entry name" value="Metallo-depent_PP-like"/>
</dbReference>
<dbReference type="AlphaFoldDB" id="A0A1G8Y732"/>
<dbReference type="STRING" id="393762.SAMN05660472_00443"/>
<dbReference type="EC" id="3.1.4.-" evidence="4"/>
<evidence type="ECO:0000259" key="5">
    <source>
        <dbReference type="Pfam" id="PF12850"/>
    </source>
</evidence>
<keyword evidence="2 4" id="KW-0479">Metal-binding</keyword>
<evidence type="ECO:0000256" key="3">
    <source>
        <dbReference type="ARBA" id="ARBA00022801"/>
    </source>
</evidence>
<dbReference type="PANTHER" id="PTHR11124">
    <property type="entry name" value="VACUOLAR SORTING PROTEIN VPS29"/>
    <property type="match status" value="1"/>
</dbReference>
<reference evidence="6 7" key="1">
    <citation type="submission" date="2016-10" db="EMBL/GenBank/DDBJ databases">
        <authorList>
            <person name="de Groot N.N."/>
        </authorList>
    </citation>
    <scope>NUCLEOTIDE SEQUENCE [LARGE SCALE GENOMIC DNA]</scope>
    <source>
        <strain evidence="6 7">DSM 18346</strain>
    </source>
</reference>
<dbReference type="Proteomes" id="UP000198718">
    <property type="component" value="Unassembled WGS sequence"/>
</dbReference>
<comment type="similarity">
    <text evidence="1 4">Belongs to the metallophosphoesterase superfamily. YfcE family.</text>
</comment>
<keyword evidence="7" id="KW-1185">Reference proteome</keyword>
<dbReference type="GO" id="GO:0016787">
    <property type="term" value="F:hydrolase activity"/>
    <property type="evidence" value="ECO:0007669"/>
    <property type="project" value="UniProtKB-UniRule"/>
</dbReference>
<accession>A0A1G8Y732</accession>
<proteinExistence type="inferred from homology"/>
<gene>
    <name evidence="6" type="ORF">SAMN05660472_00443</name>
</gene>
<name>A0A1G8Y732_9FIRM</name>
<dbReference type="InterPro" id="IPR041802">
    <property type="entry name" value="MPP_YfcE"/>
</dbReference>
<dbReference type="EMBL" id="FNFP01000001">
    <property type="protein sequence ID" value="SDJ98523.1"/>
    <property type="molecule type" value="Genomic_DNA"/>
</dbReference>
<evidence type="ECO:0000256" key="4">
    <source>
        <dbReference type="RuleBase" id="RU362039"/>
    </source>
</evidence>
<organism evidence="6 7">
    <name type="scientific">Natronincola ferrireducens</name>
    <dbReference type="NCBI Taxonomy" id="393762"/>
    <lineage>
        <taxon>Bacteria</taxon>
        <taxon>Bacillati</taxon>
        <taxon>Bacillota</taxon>
        <taxon>Clostridia</taxon>
        <taxon>Peptostreptococcales</taxon>
        <taxon>Natronincolaceae</taxon>
        <taxon>Natronincola</taxon>
    </lineage>
</organism>
<evidence type="ECO:0000313" key="7">
    <source>
        <dbReference type="Proteomes" id="UP000198718"/>
    </source>
</evidence>